<name>A0AA88I0K5_ARTSF</name>
<keyword evidence="1" id="KW-0820">tRNA-binding</keyword>
<comment type="caution">
    <text evidence="3">The sequence shown here is derived from an EMBL/GenBank/DDBJ whole genome shotgun (WGS) entry which is preliminary data.</text>
</comment>
<keyword evidence="1" id="KW-0813">Transport</keyword>
<dbReference type="PANTHER" id="PTHR15952:SF11">
    <property type="entry name" value="EXPORTIN-T"/>
    <property type="match status" value="1"/>
</dbReference>
<dbReference type="CDD" id="cd01650">
    <property type="entry name" value="RT_nLTR_like"/>
    <property type="match status" value="1"/>
</dbReference>
<keyword evidence="4" id="KW-1185">Reference proteome</keyword>
<dbReference type="SUPFAM" id="SSF56672">
    <property type="entry name" value="DNA/RNA polymerases"/>
    <property type="match status" value="1"/>
</dbReference>
<comment type="similarity">
    <text evidence="1">Belongs to the exportin family.</text>
</comment>
<evidence type="ECO:0000313" key="4">
    <source>
        <dbReference type="Proteomes" id="UP001187531"/>
    </source>
</evidence>
<dbReference type="GO" id="GO:0005643">
    <property type="term" value="C:nuclear pore"/>
    <property type="evidence" value="ECO:0007669"/>
    <property type="project" value="TreeGrafter"/>
</dbReference>
<dbReference type="EMBL" id="JAVRJZ010000009">
    <property type="protein sequence ID" value="KAK2718743.1"/>
    <property type="molecule type" value="Genomic_DNA"/>
</dbReference>
<dbReference type="InterPro" id="IPR000477">
    <property type="entry name" value="RT_dom"/>
</dbReference>
<dbReference type="PANTHER" id="PTHR15952">
    <property type="entry name" value="EXPORTIN-T/LOS1"/>
    <property type="match status" value="1"/>
</dbReference>
<comment type="subcellular location">
    <subcellularLocation>
        <location evidence="1">Nucleus</location>
    </subcellularLocation>
    <subcellularLocation>
        <location evidence="1">Cytoplasm</location>
    </subcellularLocation>
    <text evidence="1">Shuttles between the nucleus and the cytoplasm.</text>
</comment>
<gene>
    <name evidence="3" type="ORF">QYM36_005918</name>
</gene>
<dbReference type="GO" id="GO:0071528">
    <property type="term" value="P:tRNA re-export from nucleus"/>
    <property type="evidence" value="ECO:0007669"/>
    <property type="project" value="UniProtKB-UniRule"/>
</dbReference>
<proteinExistence type="inferred from homology"/>
<keyword evidence="1" id="KW-0539">Nucleus</keyword>
<organism evidence="3 4">
    <name type="scientific">Artemia franciscana</name>
    <name type="common">Brine shrimp</name>
    <name type="synonym">Artemia sanfranciscana</name>
    <dbReference type="NCBI Taxonomy" id="6661"/>
    <lineage>
        <taxon>Eukaryota</taxon>
        <taxon>Metazoa</taxon>
        <taxon>Ecdysozoa</taxon>
        <taxon>Arthropoda</taxon>
        <taxon>Crustacea</taxon>
        <taxon>Branchiopoda</taxon>
        <taxon>Anostraca</taxon>
        <taxon>Artemiidae</taxon>
        <taxon>Artemia</taxon>
    </lineage>
</organism>
<dbReference type="InterPro" id="IPR045546">
    <property type="entry name" value="Exportin-T_C"/>
</dbReference>
<dbReference type="GO" id="GO:0031267">
    <property type="term" value="F:small GTPase binding"/>
    <property type="evidence" value="ECO:0007669"/>
    <property type="project" value="InterPro"/>
</dbReference>
<dbReference type="Pfam" id="PF19282">
    <property type="entry name" value="Exportin-T"/>
    <property type="match status" value="1"/>
</dbReference>
<dbReference type="PROSITE" id="PS50878">
    <property type="entry name" value="RT_POL"/>
    <property type="match status" value="1"/>
</dbReference>
<feature type="domain" description="Reverse transcriptase" evidence="2">
    <location>
        <begin position="62"/>
        <end position="314"/>
    </location>
</feature>
<evidence type="ECO:0000256" key="1">
    <source>
        <dbReference type="RuleBase" id="RU366037"/>
    </source>
</evidence>
<protein>
    <recommendedName>
        <fullName evidence="1">Exportin-T</fullName>
    </recommendedName>
    <alternativeName>
        <fullName evidence="1">Exportin(tRNA)</fullName>
    </alternativeName>
    <alternativeName>
        <fullName evidence="1">tRNA exportin</fullName>
    </alternativeName>
</protein>
<sequence>MVIYPMREHDYDLVGDVNGQEIKSIFKKLKGGTAAGVDGIPILLFKNFLSILIPIIVLLCNKVLRSGQWPSAWKTSLFIPLFKRGNPKAHENYRLIALVPALSKVLEKILDTRLSNWLNTNNLIHEEQGGFRTGYGTTDSVFILKALIDKYGKGKTCLYVGFLDLHKAFDSVDRELLKDVMLNIGLPHSFVRLIVSMYTCVSGIIQVGNRFSKLFDIKRGVKQGSTLSPKLFNIFINDVVNFLENRWAPKVSLGTQKLSLLLFADDIALVANKPQDLQTLLNLIEEYLHIKKLRLNTEKSEAKASALQVMLRTMVTSGVFAHPHPVVKLQFFESVVRYDRFFMCEPDHIPNVTMAFLDERGMRHPSPKVRSRVSYLFSRFVRTVKSHLSNYTEDILAQLSDLLILSPPSEATSSSLLSPDDQLYIFETAATLIINANSEQNTKILLIQQLLEPVMTSFITVLDQVRREAAPVRIVVLDKLAAQAVNACTWCSKAFSNQLAMRAVGCGPTFVEAIQIFLKSAETLNHKKGPIAYKRFRPFQRIKDILSQYD</sequence>
<dbReference type="AlphaFoldDB" id="A0AA88I0K5"/>
<dbReference type="InterPro" id="IPR011989">
    <property type="entry name" value="ARM-like"/>
</dbReference>
<dbReference type="GO" id="GO:0000049">
    <property type="term" value="F:tRNA binding"/>
    <property type="evidence" value="ECO:0007669"/>
    <property type="project" value="UniProtKB-UniRule"/>
</dbReference>
<dbReference type="GO" id="GO:0005737">
    <property type="term" value="C:cytoplasm"/>
    <property type="evidence" value="ECO:0007669"/>
    <property type="project" value="UniProtKB-SubCell"/>
</dbReference>
<dbReference type="Gene3D" id="1.25.10.10">
    <property type="entry name" value="Leucine-rich Repeat Variant"/>
    <property type="match status" value="1"/>
</dbReference>
<evidence type="ECO:0000259" key="2">
    <source>
        <dbReference type="PROSITE" id="PS50878"/>
    </source>
</evidence>
<dbReference type="GO" id="GO:0071897">
    <property type="term" value="P:DNA biosynthetic process"/>
    <property type="evidence" value="ECO:0007669"/>
    <property type="project" value="UniProtKB-ARBA"/>
</dbReference>
<comment type="function">
    <text evidence="1">tRNA nucleus export receptor which facilitates tRNA translocation across the nuclear pore complex.</text>
</comment>
<accession>A0AA88I0K5</accession>
<dbReference type="InterPro" id="IPR040017">
    <property type="entry name" value="XPOT"/>
</dbReference>
<keyword evidence="1" id="KW-0963">Cytoplasm</keyword>
<dbReference type="InterPro" id="IPR043502">
    <property type="entry name" value="DNA/RNA_pol_sf"/>
</dbReference>
<evidence type="ECO:0000313" key="3">
    <source>
        <dbReference type="EMBL" id="KAK2718743.1"/>
    </source>
</evidence>
<reference evidence="3" key="1">
    <citation type="submission" date="2023-07" db="EMBL/GenBank/DDBJ databases">
        <title>Chromosome-level genome assembly of Artemia franciscana.</title>
        <authorList>
            <person name="Jo E."/>
        </authorList>
    </citation>
    <scope>NUCLEOTIDE SEQUENCE</scope>
    <source>
        <tissue evidence="3">Whole body</tissue>
    </source>
</reference>
<keyword evidence="1" id="KW-0694">RNA-binding</keyword>
<dbReference type="GO" id="GO:0016363">
    <property type="term" value="C:nuclear matrix"/>
    <property type="evidence" value="ECO:0007669"/>
    <property type="project" value="TreeGrafter"/>
</dbReference>
<dbReference type="Proteomes" id="UP001187531">
    <property type="component" value="Unassembled WGS sequence"/>
</dbReference>